<protein>
    <submittedName>
        <fullName evidence="3">Reverse transcriptase domain-containing protein</fullName>
    </submittedName>
</protein>
<dbReference type="STRING" id="6290.A0A0N4W222"/>
<gene>
    <name evidence="1" type="ORF">HPLM_LOCUS3726</name>
</gene>
<keyword evidence="2" id="KW-1185">Reference proteome</keyword>
<dbReference type="AlphaFoldDB" id="A0A0N4W222"/>
<evidence type="ECO:0000313" key="1">
    <source>
        <dbReference type="EMBL" id="VDO21549.1"/>
    </source>
</evidence>
<dbReference type="OrthoDB" id="418748at2759"/>
<dbReference type="EMBL" id="UZAF01016142">
    <property type="protein sequence ID" value="VDO21549.1"/>
    <property type="molecule type" value="Genomic_DNA"/>
</dbReference>
<evidence type="ECO:0000313" key="2">
    <source>
        <dbReference type="Proteomes" id="UP000268014"/>
    </source>
</evidence>
<reference evidence="3" key="1">
    <citation type="submission" date="2017-02" db="UniProtKB">
        <authorList>
            <consortium name="WormBaseParasite"/>
        </authorList>
    </citation>
    <scope>IDENTIFICATION</scope>
</reference>
<dbReference type="Proteomes" id="UP000268014">
    <property type="component" value="Unassembled WGS sequence"/>
</dbReference>
<dbReference type="WBParaSite" id="HPLM_0000373401-mRNA-1">
    <property type="protein sequence ID" value="HPLM_0000373401-mRNA-1"/>
    <property type="gene ID" value="HPLM_0000373401"/>
</dbReference>
<name>A0A0N4W222_HAEPC</name>
<dbReference type="PANTHER" id="PTHR47027:SF20">
    <property type="entry name" value="REVERSE TRANSCRIPTASE-LIKE PROTEIN WITH RNA-DIRECTED DNA POLYMERASE DOMAIN"/>
    <property type="match status" value="1"/>
</dbReference>
<organism evidence="3">
    <name type="scientific">Haemonchus placei</name>
    <name type="common">Barber's pole worm</name>
    <dbReference type="NCBI Taxonomy" id="6290"/>
    <lineage>
        <taxon>Eukaryota</taxon>
        <taxon>Metazoa</taxon>
        <taxon>Ecdysozoa</taxon>
        <taxon>Nematoda</taxon>
        <taxon>Chromadorea</taxon>
        <taxon>Rhabditida</taxon>
        <taxon>Rhabditina</taxon>
        <taxon>Rhabditomorpha</taxon>
        <taxon>Strongyloidea</taxon>
        <taxon>Trichostrongylidae</taxon>
        <taxon>Haemonchus</taxon>
    </lineage>
</organism>
<accession>A0A0N4W222</accession>
<reference evidence="1 2" key="2">
    <citation type="submission" date="2018-11" db="EMBL/GenBank/DDBJ databases">
        <authorList>
            <consortium name="Pathogen Informatics"/>
        </authorList>
    </citation>
    <scope>NUCLEOTIDE SEQUENCE [LARGE SCALE GENOMIC DNA]</scope>
    <source>
        <strain evidence="1 2">MHpl1</strain>
    </source>
</reference>
<dbReference type="PANTHER" id="PTHR47027">
    <property type="entry name" value="REVERSE TRANSCRIPTASE DOMAIN-CONTAINING PROTEIN"/>
    <property type="match status" value="1"/>
</dbReference>
<sequence length="284" mass="31896">MAVRIDTKEGYWTIISVYAPQAGCPVYEKDEFYLNLDEAIRSVPEGGYLTIAEEQFGLMPERSTADAIFIARQIMEKYREKRRPCYLAFRPGEGIRLSPATGPMECAPKAKRARTSFSVKDICDGSTTTIRTAHGQTGAVVVSIKVHQGSALSPFLFLFTMDVITEELVDGPLETILYAKEELQDNLQKWQKVLAENGLRLNFASCGMWRIAADDGNGFQLRMSWAQDGKSRRQDFVKIDEMTTDVFIINIAPVKIRDGIFAPRVMRVPSFISPYVVPLAFGFL</sequence>
<proteinExistence type="predicted"/>
<evidence type="ECO:0000313" key="3">
    <source>
        <dbReference type="WBParaSite" id="HPLM_0000373401-mRNA-1"/>
    </source>
</evidence>